<feature type="binding site" evidence="1">
    <location>
        <begin position="12"/>
        <end position="19"/>
    </location>
    <ligand>
        <name>ATP</name>
        <dbReference type="ChEBI" id="CHEBI:30616"/>
    </ligand>
</feature>
<dbReference type="RefSeq" id="WP_013253747.1">
    <property type="nucleotide sequence ID" value="NC_014364.1"/>
</dbReference>
<proteinExistence type="inferred from homology"/>
<keyword evidence="1" id="KW-0067">ATP-binding</keyword>
<dbReference type="HOGENOM" id="CLU_038782_1_0_12"/>
<comment type="pathway">
    <text evidence="1">Cell wall biogenesis; peptidoglycan recycling.</text>
</comment>
<keyword evidence="1" id="KW-0119">Carbohydrate metabolism</keyword>
<comment type="pathway">
    <text evidence="1">Amino-sugar metabolism; 1,6-anhydro-N-acetylmuramate degradation.</text>
</comment>
<keyword evidence="3" id="KW-1185">Reference proteome</keyword>
<comment type="catalytic activity">
    <reaction evidence="1">
        <text>1,6-anhydro-N-acetyl-beta-muramate + ATP + H2O = N-acetyl-D-muramate 6-phosphate + ADP + H(+)</text>
        <dbReference type="Rhea" id="RHEA:24952"/>
        <dbReference type="ChEBI" id="CHEBI:15377"/>
        <dbReference type="ChEBI" id="CHEBI:15378"/>
        <dbReference type="ChEBI" id="CHEBI:30616"/>
        <dbReference type="ChEBI" id="CHEBI:58690"/>
        <dbReference type="ChEBI" id="CHEBI:58722"/>
        <dbReference type="ChEBI" id="CHEBI:456216"/>
        <dbReference type="EC" id="2.7.1.170"/>
    </reaction>
</comment>
<dbReference type="Pfam" id="PF03702">
    <property type="entry name" value="AnmK"/>
    <property type="match status" value="1"/>
</dbReference>
<dbReference type="HAMAP" id="MF_01270">
    <property type="entry name" value="AnhMurNAc_kinase"/>
    <property type="match status" value="1"/>
</dbReference>
<dbReference type="eggNOG" id="COG2377">
    <property type="taxonomic scope" value="Bacteria"/>
</dbReference>
<keyword evidence="1" id="KW-0418">Kinase</keyword>
<dbReference type="CDD" id="cd24050">
    <property type="entry name" value="ASKHA_NBD_ANMK"/>
    <property type="match status" value="1"/>
</dbReference>
<dbReference type="SUPFAM" id="SSF53067">
    <property type="entry name" value="Actin-like ATPase domain"/>
    <property type="match status" value="1"/>
</dbReference>
<dbReference type="GO" id="GO:0097175">
    <property type="term" value="P:1,6-anhydro-N-acetyl-beta-muramic acid catabolic process"/>
    <property type="evidence" value="ECO:0007669"/>
    <property type="project" value="UniProtKB-UniRule"/>
</dbReference>
<comment type="similarity">
    <text evidence="1">Belongs to the anhydro-N-acetylmuramic acid kinase family.</text>
</comment>
<dbReference type="Proteomes" id="UP000002318">
    <property type="component" value="Chromosome"/>
</dbReference>
<dbReference type="GO" id="GO:0009254">
    <property type="term" value="P:peptidoglycan turnover"/>
    <property type="evidence" value="ECO:0007669"/>
    <property type="project" value="UniProtKB-UniRule"/>
</dbReference>
<dbReference type="EC" id="2.7.1.170" evidence="1"/>
<dbReference type="NCBIfam" id="NF007148">
    <property type="entry name" value="PRK09585.3-2"/>
    <property type="match status" value="1"/>
</dbReference>
<dbReference type="Gene3D" id="3.30.420.40">
    <property type="match status" value="2"/>
</dbReference>
<keyword evidence="1" id="KW-0808">Transferase</keyword>
<gene>
    <name evidence="1" type="primary">anmK</name>
    <name evidence="2" type="ordered locus">Spirs_1153</name>
</gene>
<accession>E1R134</accession>
<evidence type="ECO:0000256" key="1">
    <source>
        <dbReference type="HAMAP-Rule" id="MF_01270"/>
    </source>
</evidence>
<dbReference type="GO" id="GO:0006040">
    <property type="term" value="P:amino sugar metabolic process"/>
    <property type="evidence" value="ECO:0007669"/>
    <property type="project" value="InterPro"/>
</dbReference>
<dbReference type="STRING" id="573413.Spirs_1153"/>
<dbReference type="UniPathway" id="UPA00343"/>
<keyword evidence="1" id="KW-0547">Nucleotide-binding</keyword>
<dbReference type="GO" id="GO:0016301">
    <property type="term" value="F:kinase activity"/>
    <property type="evidence" value="ECO:0007669"/>
    <property type="project" value="UniProtKB-KW"/>
</dbReference>
<sequence>MKRTKAIGLMSGTSVDSIDAAVISFDDNDAKIAIKDVKGINVCLPDPVKKKIFALFEAPRCSLRELILLHSIMGELFAEAALLLMKKEGLRCEDVAVIGSHGQTLYHIAEKTEFCGKTARGSLQIGDGSIIARRTGITTVSDFRSADIAAGGTGAPLVPFLERIMVERLGSGTAFQNIGGIGNVTFFGDATADPVAFDTGPGNMIIDRLVHEFTKGAWSYDRDGSLGRKGNIDETILQEWMAHPYLEKKPPKSTGREEFGSSFFDIFLKKLTINEDLIRTAEEFTVRSIVHAYSAHLGRNPDRVVVTGGGVHNPLIMESLRKHLQCPVLKGEEAGISSDYKEAEAFALMAYFAINGKTNNIPSATGAACPVVMGKISQA</sequence>
<dbReference type="EMBL" id="CP002116">
    <property type="protein sequence ID" value="ADK80283.1"/>
    <property type="molecule type" value="Genomic_DNA"/>
</dbReference>
<dbReference type="AlphaFoldDB" id="E1R134"/>
<comment type="function">
    <text evidence="1">Catalyzes the specific phosphorylation of 1,6-anhydro-N-acetylmuramic acid (anhMurNAc) with the simultaneous cleavage of the 1,6-anhydro ring, generating MurNAc-6-P. Is required for the utilization of anhMurNAc either imported from the medium or derived from its own cell wall murein, and thus plays a role in cell wall recycling.</text>
</comment>
<dbReference type="GO" id="GO:0005524">
    <property type="term" value="F:ATP binding"/>
    <property type="evidence" value="ECO:0007669"/>
    <property type="project" value="UniProtKB-UniRule"/>
</dbReference>
<dbReference type="GO" id="GO:0016773">
    <property type="term" value="F:phosphotransferase activity, alcohol group as acceptor"/>
    <property type="evidence" value="ECO:0007669"/>
    <property type="project" value="UniProtKB-UniRule"/>
</dbReference>
<reference evidence="2 3" key="1">
    <citation type="journal article" date="2010" name="Stand. Genomic Sci.">
        <title>Complete genome sequence of Spirochaeta smaragdinae type strain (SEBR 4228).</title>
        <authorList>
            <person name="Mavromatis K."/>
            <person name="Yasawong M."/>
            <person name="Chertkov O."/>
            <person name="Lapidus A."/>
            <person name="Lucas S."/>
            <person name="Nolan M."/>
            <person name="Del Rio T.G."/>
            <person name="Tice H."/>
            <person name="Cheng J.F."/>
            <person name="Pitluck S."/>
            <person name="Liolios K."/>
            <person name="Ivanova N."/>
            <person name="Tapia R."/>
            <person name="Han C."/>
            <person name="Bruce D."/>
            <person name="Goodwin L."/>
            <person name="Pati A."/>
            <person name="Chen A."/>
            <person name="Palaniappan K."/>
            <person name="Land M."/>
            <person name="Hauser L."/>
            <person name="Chang Y.J."/>
            <person name="Jeffries C.D."/>
            <person name="Detter J.C."/>
            <person name="Rohde M."/>
            <person name="Brambilla E."/>
            <person name="Spring S."/>
            <person name="Goker M."/>
            <person name="Sikorski J."/>
            <person name="Woyke T."/>
            <person name="Bristow J."/>
            <person name="Eisen J.A."/>
            <person name="Markowitz V."/>
            <person name="Hugenholtz P."/>
            <person name="Klenk H.P."/>
            <person name="Kyrpides N.C."/>
        </authorList>
    </citation>
    <scope>NUCLEOTIDE SEQUENCE [LARGE SCALE GENOMIC DNA]</scope>
    <source>
        <strain evidence="3">DSM 11293 / JCM 15392 / SEBR 4228</strain>
    </source>
</reference>
<dbReference type="PANTHER" id="PTHR30605">
    <property type="entry name" value="ANHYDRO-N-ACETYLMURAMIC ACID KINASE"/>
    <property type="match status" value="1"/>
</dbReference>
<dbReference type="UniPathway" id="UPA00544"/>
<name>E1R134_SEDSS</name>
<dbReference type="InterPro" id="IPR005338">
    <property type="entry name" value="Anhydro_N_Ac-Mur_kinase"/>
</dbReference>
<evidence type="ECO:0000313" key="3">
    <source>
        <dbReference type="Proteomes" id="UP000002318"/>
    </source>
</evidence>
<dbReference type="OrthoDB" id="9763949at2"/>
<dbReference type="InterPro" id="IPR043129">
    <property type="entry name" value="ATPase_NBD"/>
</dbReference>
<organism evidence="2 3">
    <name type="scientific">Sediminispirochaeta smaragdinae (strain DSM 11293 / JCM 15392 / SEBR 4228)</name>
    <name type="common">Spirochaeta smaragdinae</name>
    <dbReference type="NCBI Taxonomy" id="573413"/>
    <lineage>
        <taxon>Bacteria</taxon>
        <taxon>Pseudomonadati</taxon>
        <taxon>Spirochaetota</taxon>
        <taxon>Spirochaetia</taxon>
        <taxon>Spirochaetales</taxon>
        <taxon>Spirochaetaceae</taxon>
        <taxon>Sediminispirochaeta</taxon>
    </lineage>
</organism>
<evidence type="ECO:0000313" key="2">
    <source>
        <dbReference type="EMBL" id="ADK80283.1"/>
    </source>
</evidence>
<dbReference type="KEGG" id="ssm:Spirs_1153"/>
<dbReference type="PANTHER" id="PTHR30605:SF0">
    <property type="entry name" value="ANHYDRO-N-ACETYLMURAMIC ACID KINASE"/>
    <property type="match status" value="1"/>
</dbReference>
<protein>
    <recommendedName>
        <fullName evidence="1">Anhydro-N-acetylmuramic acid kinase</fullName>
        <ecNumber evidence="1">2.7.1.170</ecNumber>
    </recommendedName>
    <alternativeName>
        <fullName evidence="1">AnhMurNAc kinase</fullName>
    </alternativeName>
</protein>